<keyword evidence="3" id="KW-1185">Reference proteome</keyword>
<evidence type="ECO:0000259" key="1">
    <source>
        <dbReference type="Pfam" id="PF00561"/>
    </source>
</evidence>
<dbReference type="InterPro" id="IPR050266">
    <property type="entry name" value="AB_hydrolase_sf"/>
</dbReference>
<feature type="domain" description="AB hydrolase-1" evidence="1">
    <location>
        <begin position="32"/>
        <end position="269"/>
    </location>
</feature>
<dbReference type="PANTHER" id="PTHR43798">
    <property type="entry name" value="MONOACYLGLYCEROL LIPASE"/>
    <property type="match status" value="1"/>
</dbReference>
<dbReference type="Pfam" id="PF00561">
    <property type="entry name" value="Abhydrolase_1"/>
    <property type="match status" value="1"/>
</dbReference>
<proteinExistence type="predicted"/>
<gene>
    <name evidence="2" type="ORF">LZ012_13695</name>
</gene>
<evidence type="ECO:0000313" key="3">
    <source>
        <dbReference type="Proteomes" id="UP001165384"/>
    </source>
</evidence>
<dbReference type="PANTHER" id="PTHR43798:SF33">
    <property type="entry name" value="HYDROLASE, PUTATIVE (AFU_ORTHOLOGUE AFUA_2G14860)-RELATED"/>
    <property type="match status" value="1"/>
</dbReference>
<evidence type="ECO:0000313" key="2">
    <source>
        <dbReference type="EMBL" id="MCG2578043.1"/>
    </source>
</evidence>
<organism evidence="2 3">
    <name type="scientific">Dechloromonas hankyongensis</name>
    <dbReference type="NCBI Taxonomy" id="2908002"/>
    <lineage>
        <taxon>Bacteria</taxon>
        <taxon>Pseudomonadati</taxon>
        <taxon>Pseudomonadota</taxon>
        <taxon>Betaproteobacteria</taxon>
        <taxon>Rhodocyclales</taxon>
        <taxon>Azonexaceae</taxon>
        <taxon>Dechloromonas</taxon>
    </lineage>
</organism>
<comment type="caution">
    <text evidence="2">The sequence shown here is derived from an EMBL/GenBank/DDBJ whole genome shotgun (WGS) entry which is preliminary data.</text>
</comment>
<dbReference type="GO" id="GO:0016787">
    <property type="term" value="F:hydrolase activity"/>
    <property type="evidence" value="ECO:0007669"/>
    <property type="project" value="UniProtKB-KW"/>
</dbReference>
<sequence>MQFTQQTVQCIGPSGLHRMAYTEWGARDNPRVLICVHGLTRNGRDFDALATAMSGHYRVICPDVVGRGLSGRLRDPAGYAIPQYVADMVTLIARLNVDSVHWVGTSMGGLIGMALAAQEGTPIRKLVLNDVGPLITVDSLQRIATYVGTDPDWATFDEALDFVKFVSLPFGPLTEAQWYHLTETSVVQRPDGRWAFRYDPRIAEPFKAAFGDKDIELWPIYDQIACPTMAIRGAESDLLTRDTWQTMGSRGPRAKLAEIPGVGHAPMFQSDDQIGVVRDFLLSA</sequence>
<dbReference type="InterPro" id="IPR000073">
    <property type="entry name" value="AB_hydrolase_1"/>
</dbReference>
<name>A0ABS9K4F9_9RHOO</name>
<dbReference type="EMBL" id="JAKLTN010000002">
    <property type="protein sequence ID" value="MCG2578043.1"/>
    <property type="molecule type" value="Genomic_DNA"/>
</dbReference>
<dbReference type="SUPFAM" id="SSF53474">
    <property type="entry name" value="alpha/beta-Hydrolases"/>
    <property type="match status" value="1"/>
</dbReference>
<dbReference type="PRINTS" id="PR00111">
    <property type="entry name" value="ABHYDROLASE"/>
</dbReference>
<dbReference type="Gene3D" id="3.40.50.1820">
    <property type="entry name" value="alpha/beta hydrolase"/>
    <property type="match status" value="1"/>
</dbReference>
<dbReference type="Proteomes" id="UP001165384">
    <property type="component" value="Unassembled WGS sequence"/>
</dbReference>
<dbReference type="InterPro" id="IPR029058">
    <property type="entry name" value="AB_hydrolase_fold"/>
</dbReference>
<keyword evidence="2" id="KW-0378">Hydrolase</keyword>
<reference evidence="2" key="1">
    <citation type="submission" date="2022-01" db="EMBL/GenBank/DDBJ databases">
        <authorList>
            <person name="Jo J.-H."/>
            <person name="Im W.-T."/>
        </authorList>
    </citation>
    <scope>NUCLEOTIDE SEQUENCE</scope>
    <source>
        <strain evidence="2">XY25</strain>
    </source>
</reference>
<accession>A0ABS9K4F9</accession>
<protein>
    <submittedName>
        <fullName evidence="2">Alpha/beta hydrolase</fullName>
    </submittedName>
</protein>
<dbReference type="RefSeq" id="WP_275711371.1">
    <property type="nucleotide sequence ID" value="NZ_JAKLTN010000002.1"/>
</dbReference>